<dbReference type="AlphaFoldDB" id="U3BGE9"/>
<keyword evidence="2" id="KW-1185">Reference proteome</keyword>
<organism evidence="1 2">
    <name type="scientific">Vibrio proteolyticus NBRC 13287</name>
    <dbReference type="NCBI Taxonomy" id="1219065"/>
    <lineage>
        <taxon>Bacteria</taxon>
        <taxon>Pseudomonadati</taxon>
        <taxon>Pseudomonadota</taxon>
        <taxon>Gammaproteobacteria</taxon>
        <taxon>Vibrionales</taxon>
        <taxon>Vibrionaceae</taxon>
        <taxon>Vibrio</taxon>
    </lineage>
</organism>
<reference evidence="1 2" key="1">
    <citation type="submission" date="2013-09" db="EMBL/GenBank/DDBJ databases">
        <title>Whole genome shotgun sequence of Vibrio proteolyticus NBRC 13287.</title>
        <authorList>
            <person name="Isaki S."/>
            <person name="Hosoyama A."/>
            <person name="Numata M."/>
            <person name="Hashimoto M."/>
            <person name="Hosoyama Y."/>
            <person name="Tsuchikane K."/>
            <person name="Noguchi M."/>
            <person name="Hirakata S."/>
            <person name="Ichikawa N."/>
            <person name="Ohji S."/>
            <person name="Yamazoe A."/>
            <person name="Fujita N."/>
        </authorList>
    </citation>
    <scope>NUCLEOTIDE SEQUENCE [LARGE SCALE GENOMIC DNA]</scope>
    <source>
        <strain evidence="1 2">NBRC 13287</strain>
    </source>
</reference>
<dbReference type="EMBL" id="BATJ01000019">
    <property type="protein sequence ID" value="GAD68754.1"/>
    <property type="molecule type" value="Genomic_DNA"/>
</dbReference>
<comment type="caution">
    <text evidence="1">The sequence shown here is derived from an EMBL/GenBank/DDBJ whole genome shotgun (WGS) entry which is preliminary data.</text>
</comment>
<dbReference type="STRING" id="1219065.VPR01S_19_00360"/>
<proteinExistence type="predicted"/>
<protein>
    <recommendedName>
        <fullName evidence="3">Lipoprotein</fullName>
    </recommendedName>
</protein>
<dbReference type="Gene3D" id="2.40.360.20">
    <property type="match status" value="1"/>
</dbReference>
<sequence length="852" mass="91462">MNSQRSLLAVAIALGLAACGSDSSGSEAGNTDGGQSATYSLSAKAADGYLVGANACLDINNNKACDDGEPAAVTGDGGEFSLDALTQTQLEQGVVLIEVVAGQTIDTDNPDLVLSQSYTLSAPPGATFVSPLTTLVQHEIENGRSLEQATASVQETLGLSLDLGRDYIAAKASAELTAEQQADYETLHRVAQVTASIMAENHEGLAQVAAGEGISAKALASLINEEVSRVLTTVVSEIATAGDQFAAHTIASGINRDHIGLDRSNLVEKIKAHQADKQAVSADLAKLLSSGGLYWLDGETADHEARSVQYGQLSLSRDGEVEDAKQVFDYARGQFVPAEPKGDRGQMVLTDQGWSAEDDTVVQVRVLDDNALELVKGSSVLNEIITAKQLNVGGVNVRTLLQREGGNGVWADVLPTTLTFPDNMKAYQLTSSNASHGFYSFNKGRWCDEARMAELNGMCNGLSAFKDGQDTWLTTLAATASQDESNRAGTFANADLIPMGGVATGGVYAQLLSDGQVVYYSMPWDWSTPYARYDATGTWQDIRVNGVTLREVTLPVSLAAQTTWSNFNSADNKAYLSVVDGFVRVTHFVQANSGGEEYVFDREGMRFLLDNYAQPMTLQACLDGLPDAGYTAQIGDRQVYAVQRSVPWQNDGAMTDFVYRFEHAGSQFSWLTDSNVTGLPAALGQAGLTQTVVTGYDAKGSHVFTEEQYQDADFFYGLNGHDPVQIERWGSVKVVLPAPTGKEQVKLGVTTSYGQFATVTLGQILDAVEETPVEQLTSRRFTYGEKYLGSERVTVAAGTFEACKVYSETVFADATDKATVWMTNRGVVKQWRQEPSWEAEIHMQATSLPAVR</sequence>
<evidence type="ECO:0008006" key="3">
    <source>
        <dbReference type="Google" id="ProtNLM"/>
    </source>
</evidence>
<dbReference type="RefSeq" id="WP_021706722.1">
    <property type="nucleotide sequence ID" value="NZ_BATJ01000019.1"/>
</dbReference>
<evidence type="ECO:0000313" key="2">
    <source>
        <dbReference type="Proteomes" id="UP000016570"/>
    </source>
</evidence>
<accession>U3BGE9</accession>
<dbReference type="Proteomes" id="UP000016570">
    <property type="component" value="Unassembled WGS sequence"/>
</dbReference>
<dbReference type="PROSITE" id="PS51257">
    <property type="entry name" value="PROKAR_LIPOPROTEIN"/>
    <property type="match status" value="1"/>
</dbReference>
<dbReference type="eggNOG" id="COG1523">
    <property type="taxonomic scope" value="Bacteria"/>
</dbReference>
<gene>
    <name evidence="1" type="ORF">VPR01S_19_00360</name>
</gene>
<name>U3BGE9_VIBPR</name>
<evidence type="ECO:0000313" key="1">
    <source>
        <dbReference type="EMBL" id="GAD68754.1"/>
    </source>
</evidence>